<dbReference type="NCBIfam" id="NF003745">
    <property type="entry name" value="PRK05342.1"/>
    <property type="match status" value="1"/>
</dbReference>
<dbReference type="PANTHER" id="PTHR48102">
    <property type="entry name" value="ATP-DEPENDENT CLP PROTEASE ATP-BINDING SUBUNIT CLPX-LIKE, MITOCHONDRIAL-RELATED"/>
    <property type="match status" value="1"/>
</dbReference>
<evidence type="ECO:0000256" key="2">
    <source>
        <dbReference type="ARBA" id="ARBA00022840"/>
    </source>
</evidence>
<dbReference type="Gene3D" id="3.40.50.300">
    <property type="entry name" value="P-loop containing nucleotide triphosphate hydrolases"/>
    <property type="match status" value="1"/>
</dbReference>
<dbReference type="Pfam" id="PF10431">
    <property type="entry name" value="ClpB_D2-small"/>
    <property type="match status" value="1"/>
</dbReference>
<evidence type="ECO:0000259" key="5">
    <source>
        <dbReference type="SMART" id="SM00382"/>
    </source>
</evidence>
<dbReference type="AlphaFoldDB" id="C7RLZ8"/>
<dbReference type="PANTHER" id="PTHR48102:SF7">
    <property type="entry name" value="ATP-DEPENDENT CLP PROTEASE ATP-BINDING SUBUNIT CLPX-LIKE, MITOCHONDRIAL"/>
    <property type="match status" value="1"/>
</dbReference>
<accession>C7RLZ8</accession>
<dbReference type="GO" id="GO:0051603">
    <property type="term" value="P:proteolysis involved in protein catabolic process"/>
    <property type="evidence" value="ECO:0007669"/>
    <property type="project" value="TreeGrafter"/>
</dbReference>
<dbReference type="Gene3D" id="1.10.8.60">
    <property type="match status" value="1"/>
</dbReference>
<dbReference type="KEGG" id="app:CAP2UW1_1951"/>
<dbReference type="STRING" id="522306.CAP2UW1_1951"/>
<evidence type="ECO:0000313" key="7">
    <source>
        <dbReference type="EMBL" id="ACV35247.1"/>
    </source>
</evidence>
<name>C7RLZ8_ACCRE</name>
<dbReference type="Pfam" id="PF07724">
    <property type="entry name" value="AAA_2"/>
    <property type="match status" value="1"/>
</dbReference>
<evidence type="ECO:0000256" key="4">
    <source>
        <dbReference type="SAM" id="MobiDB-lite"/>
    </source>
</evidence>
<dbReference type="HOGENOM" id="CLU_014218_8_0_4"/>
<dbReference type="InterPro" id="IPR003593">
    <property type="entry name" value="AAA+_ATPase"/>
</dbReference>
<gene>
    <name evidence="7" type="ordered locus">CAP2UW1_1951</name>
</gene>
<dbReference type="InterPro" id="IPR019489">
    <property type="entry name" value="Clp_ATPase_C"/>
</dbReference>
<keyword evidence="1" id="KW-0547">Nucleotide-binding</keyword>
<dbReference type="InterPro" id="IPR050052">
    <property type="entry name" value="ATP-dep_Clp_protease_ClpX"/>
</dbReference>
<dbReference type="SUPFAM" id="SSF52540">
    <property type="entry name" value="P-loop containing nucleoside triphosphate hydrolases"/>
    <property type="match status" value="1"/>
</dbReference>
<evidence type="ECO:0000259" key="6">
    <source>
        <dbReference type="SMART" id="SM01086"/>
    </source>
</evidence>
<evidence type="ECO:0000256" key="1">
    <source>
        <dbReference type="ARBA" id="ARBA00022741"/>
    </source>
</evidence>
<dbReference type="eggNOG" id="COG1219">
    <property type="taxonomic scope" value="Bacteria"/>
</dbReference>
<feature type="region of interest" description="Disordered" evidence="4">
    <location>
        <begin position="1"/>
        <end position="23"/>
    </location>
</feature>
<keyword evidence="2" id="KW-0067">ATP-binding</keyword>
<dbReference type="GO" id="GO:0005524">
    <property type="term" value="F:ATP binding"/>
    <property type="evidence" value="ECO:0007669"/>
    <property type="project" value="UniProtKB-KW"/>
</dbReference>
<dbReference type="PRINTS" id="PR00819">
    <property type="entry name" value="CBXCFQXSUPER"/>
</dbReference>
<reference evidence="7" key="1">
    <citation type="submission" date="2009-08" db="EMBL/GenBank/DDBJ databases">
        <authorList>
            <consortium name="US DOE Joint Genome Institute"/>
            <person name="Lucas S."/>
            <person name="Copeland A."/>
            <person name="Lapidus A."/>
            <person name="Glavina del Rio T."/>
            <person name="Dalin E."/>
            <person name="Tice H."/>
            <person name="Bruce D."/>
            <person name="Barry K."/>
            <person name="Pitluck S."/>
            <person name="Lowry S."/>
            <person name="Larimer F."/>
            <person name="Land M."/>
            <person name="Hauser L."/>
            <person name="Kyrpides N."/>
            <person name="Ivanova N."/>
            <person name="McMahon K.D."/>
            <person name="Hugenholtz P."/>
        </authorList>
    </citation>
    <scope>NUCLEOTIDE SEQUENCE</scope>
    <source>
        <strain evidence="7">UW-1</strain>
    </source>
</reference>
<dbReference type="GO" id="GO:0016887">
    <property type="term" value="F:ATP hydrolysis activity"/>
    <property type="evidence" value="ECO:0007669"/>
    <property type="project" value="InterPro"/>
</dbReference>
<feature type="domain" description="AAA+ ATPase" evidence="5">
    <location>
        <begin position="77"/>
        <end position="250"/>
    </location>
</feature>
<reference evidence="7" key="2">
    <citation type="submission" date="2009-09" db="EMBL/GenBank/DDBJ databases">
        <title>Complete sequence of chromosome of Candidatus Accumulibacter phosphatis clade IIA str. UW-1.</title>
        <authorList>
            <consortium name="US DOE Joint Genome Institute"/>
            <person name="Martin H.G."/>
            <person name="Ivanova N."/>
            <person name="Kunin V."/>
            <person name="Warnecke F."/>
            <person name="Barry K."/>
            <person name="He S."/>
            <person name="Salamov A."/>
            <person name="Szeto E."/>
            <person name="Dalin E."/>
            <person name="Pangilinan J.L."/>
            <person name="Lapidus A."/>
            <person name="Lowry S."/>
            <person name="Kyrpides N.C."/>
            <person name="McMahon K.D."/>
            <person name="Hugenholtz P."/>
        </authorList>
    </citation>
    <scope>NUCLEOTIDE SEQUENCE [LARGE SCALE GENOMIC DNA]</scope>
    <source>
        <strain evidence="7">UW-1</strain>
    </source>
</reference>
<evidence type="ECO:0000256" key="3">
    <source>
        <dbReference type="ARBA" id="ARBA00023186"/>
    </source>
</evidence>
<dbReference type="InterPro" id="IPR003959">
    <property type="entry name" value="ATPase_AAA_core"/>
</dbReference>
<dbReference type="OrthoDB" id="9178104at2"/>
<dbReference type="SMART" id="SM01086">
    <property type="entry name" value="ClpB_D2-small"/>
    <property type="match status" value="1"/>
</dbReference>
<dbReference type="InterPro" id="IPR000641">
    <property type="entry name" value="CbxX/CfxQ"/>
</dbReference>
<dbReference type="SMART" id="SM00382">
    <property type="entry name" value="AAA"/>
    <property type="match status" value="1"/>
</dbReference>
<feature type="domain" description="Clp ATPase C-terminal" evidence="6">
    <location>
        <begin position="265"/>
        <end position="357"/>
    </location>
</feature>
<dbReference type="InterPro" id="IPR027417">
    <property type="entry name" value="P-loop_NTPase"/>
</dbReference>
<dbReference type="EMBL" id="CP001715">
    <property type="protein sequence ID" value="ACV35247.1"/>
    <property type="molecule type" value="Genomic_DNA"/>
</dbReference>
<organism evidence="7">
    <name type="scientific">Accumulibacter regalis</name>
    <dbReference type="NCBI Taxonomy" id="522306"/>
    <lineage>
        <taxon>Bacteria</taxon>
        <taxon>Pseudomonadati</taxon>
        <taxon>Pseudomonadota</taxon>
        <taxon>Betaproteobacteria</taxon>
        <taxon>Candidatus Accumulibacter</taxon>
    </lineage>
</organism>
<keyword evidence="3" id="KW-0143">Chaperone</keyword>
<protein>
    <submittedName>
        <fullName evidence="7">ATPase AAA-2 domain protein</fullName>
    </submittedName>
</protein>
<sequence precursor="true">MPGQRSIPPRRPGKPAEITHRNRGTALLARETTPSAIVRYLDQYVIGQEDAKKVLAVAVYSHYRKIATFHGDRESIAKSNILLVGPSGTGKTLLCDTLSRMLKVPFVTADATSLAQTKYVNEEIEAVLLRLLDKADGNIEDAQHGIIFIDEIDKLKTSNAQARAISGESVQHALLKIMEGSPVKLKDNCYIDTGNILFICGGAFVGLENIMSKTHGFGFIATSGDDNQNILDRLNKRVKPTDLFEFGLIPEFTGRLPIIANLHPLTKAMLVSIMSVPRNSIYRQYVEIFRGEGVELRIGPRVFEQIAEIAIEYKTGARSLRGIFEELITPILYIVPDNHDIARVEITSLFEDARLVRRA</sequence>
<proteinExistence type="predicted"/>